<dbReference type="GO" id="GO:0045505">
    <property type="term" value="F:dynein intermediate chain binding"/>
    <property type="evidence" value="ECO:0007669"/>
    <property type="project" value="TreeGrafter"/>
</dbReference>
<evidence type="ECO:0000313" key="2">
    <source>
        <dbReference type="EMBL" id="NWH23887.1"/>
    </source>
</evidence>
<dbReference type="Proteomes" id="UP000640762">
    <property type="component" value="Unassembled WGS sequence"/>
</dbReference>
<dbReference type="GO" id="GO:0035721">
    <property type="term" value="P:intraciliary retrograde transport"/>
    <property type="evidence" value="ECO:0007669"/>
    <property type="project" value="TreeGrafter"/>
</dbReference>
<dbReference type="GO" id="GO:0044458">
    <property type="term" value="P:motile cilium assembly"/>
    <property type="evidence" value="ECO:0007669"/>
    <property type="project" value="TreeGrafter"/>
</dbReference>
<protein>
    <recommendedName>
        <fullName evidence="1">Dynein light chain</fullName>
    </recommendedName>
</protein>
<keyword evidence="1" id="KW-0493">Microtubule</keyword>
<dbReference type="InterPro" id="IPR037177">
    <property type="entry name" value="DLC_sf"/>
</dbReference>
<keyword evidence="1" id="KW-0243">Dynein</keyword>
<comment type="similarity">
    <text evidence="1">Belongs to the dynein light chain family.</text>
</comment>
<feature type="non-terminal residue" evidence="2">
    <location>
        <position position="88"/>
    </location>
</feature>
<dbReference type="AlphaFoldDB" id="A0A850TYL5"/>
<dbReference type="SUPFAM" id="SSF54648">
    <property type="entry name" value="DLC"/>
    <property type="match status" value="1"/>
</dbReference>
<dbReference type="Gene3D" id="3.30.740.10">
    <property type="entry name" value="Protein Inhibitor Of Neuronal Nitric Oxide Synthase"/>
    <property type="match status" value="1"/>
</dbReference>
<keyword evidence="1" id="KW-0505">Motor protein</keyword>
<keyword evidence="1" id="KW-0206">Cytoskeleton</keyword>
<dbReference type="PANTHER" id="PTHR11886">
    <property type="entry name" value="DYNEIN LIGHT CHAIN"/>
    <property type="match status" value="1"/>
</dbReference>
<dbReference type="InterPro" id="IPR001372">
    <property type="entry name" value="Dynein_light_chain_typ-1/2"/>
</dbReference>
<comment type="caution">
    <text evidence="2">The sequence shown here is derived from an EMBL/GenBank/DDBJ whole genome shotgun (WGS) entry which is preliminary data.</text>
</comment>
<organism evidence="2 3">
    <name type="scientific">Grus americana</name>
    <name type="common">Whooping crane</name>
    <dbReference type="NCBI Taxonomy" id="9117"/>
    <lineage>
        <taxon>Eukaryota</taxon>
        <taxon>Metazoa</taxon>
        <taxon>Chordata</taxon>
        <taxon>Craniata</taxon>
        <taxon>Vertebrata</taxon>
        <taxon>Euteleostomi</taxon>
        <taxon>Archelosauria</taxon>
        <taxon>Archosauria</taxon>
        <taxon>Dinosauria</taxon>
        <taxon>Saurischia</taxon>
        <taxon>Theropoda</taxon>
        <taxon>Coelurosauria</taxon>
        <taxon>Aves</taxon>
        <taxon>Neognathae</taxon>
        <taxon>Neoaves</taxon>
        <taxon>Gruiformes</taxon>
        <taxon>Gruidae</taxon>
        <taxon>Grus</taxon>
    </lineage>
</organism>
<feature type="non-terminal residue" evidence="2">
    <location>
        <position position="1"/>
    </location>
</feature>
<dbReference type="EMBL" id="WEIX01010511">
    <property type="protein sequence ID" value="NWH23887.1"/>
    <property type="molecule type" value="Genomic_DNA"/>
</dbReference>
<gene>
    <name evidence="2" type="primary">Dynll1</name>
    <name evidence="2" type="ORF">GRUAME_R13228</name>
</gene>
<keyword evidence="3" id="KW-1185">Reference proteome</keyword>
<dbReference type="SMART" id="SM01375">
    <property type="entry name" value="Dynein_light"/>
    <property type="match status" value="1"/>
</dbReference>
<proteinExistence type="inferred from homology"/>
<evidence type="ECO:0000313" key="3">
    <source>
        <dbReference type="Proteomes" id="UP000640762"/>
    </source>
</evidence>
<sequence>MGDQLAMIKDTDMSEEMQQDAVECAIQCLEECRVERDIAAHRRRISEFDKKYNPTWHGTVGRDFVPQETSHFILICLGPLIIPLLEGS</sequence>
<dbReference type="GO" id="GO:0005929">
    <property type="term" value="C:cilium"/>
    <property type="evidence" value="ECO:0007669"/>
    <property type="project" value="GOC"/>
</dbReference>
<dbReference type="Pfam" id="PF01221">
    <property type="entry name" value="Dynein_light"/>
    <property type="match status" value="1"/>
</dbReference>
<evidence type="ECO:0000256" key="1">
    <source>
        <dbReference type="RuleBase" id="RU365010"/>
    </source>
</evidence>
<name>A0A850TYL5_GRUAM</name>
<accession>A0A850TYL5</accession>
<dbReference type="GO" id="GO:0005868">
    <property type="term" value="C:cytoplasmic dynein complex"/>
    <property type="evidence" value="ECO:0007669"/>
    <property type="project" value="TreeGrafter"/>
</dbReference>
<comment type="subcellular location">
    <subcellularLocation>
        <location evidence="1">Cytoplasm</location>
        <location evidence="1">Cytoskeleton</location>
    </subcellularLocation>
</comment>
<dbReference type="PANTHER" id="PTHR11886:SF91">
    <property type="entry name" value="DYNEIN LIGHT CHAIN 1, CYTOPLASMIC"/>
    <property type="match status" value="1"/>
</dbReference>
<reference evidence="2" key="1">
    <citation type="submission" date="2019-10" db="EMBL/GenBank/DDBJ databases">
        <title>Bird 10,000 Genomes (B10K) Project - Family phase.</title>
        <authorList>
            <person name="Zhang G."/>
        </authorList>
    </citation>
    <scope>NUCLEOTIDE SEQUENCE</scope>
    <source>
        <strain evidence="2">B10K-DU-012-65</strain>
        <tissue evidence="2">Muscle</tissue>
    </source>
</reference>
<dbReference type="GO" id="GO:0005874">
    <property type="term" value="C:microtubule"/>
    <property type="evidence" value="ECO:0007669"/>
    <property type="project" value="UniProtKB-KW"/>
</dbReference>
<keyword evidence="1" id="KW-0963">Cytoplasm</keyword>